<organism evidence="2 3">
    <name type="scientific">Candidatus Chisholmbacteria bacterium RIFCSPHIGHO2_01_FULL_52_32</name>
    <dbReference type="NCBI Taxonomy" id="1797591"/>
    <lineage>
        <taxon>Bacteria</taxon>
        <taxon>Candidatus Chisholmiibacteriota</taxon>
    </lineage>
</organism>
<dbReference type="Pfam" id="PF01551">
    <property type="entry name" value="Peptidase_M23"/>
    <property type="match status" value="1"/>
</dbReference>
<dbReference type="SUPFAM" id="SSF51261">
    <property type="entry name" value="Duplicated hybrid motif"/>
    <property type="match status" value="1"/>
</dbReference>
<sequence>MLVASCVVMLMLTRVTPLLDAWWEKIRTVAAETAEEEVDYFDWVTYPYLPGDVVLSDQLKEMAPEYGFTEYDIQAMIAGAARYGIRWEDVVAIQINAQWDEWYVDMFILSISIAKFLDEHGYNDEPPPCPEPTAVPPSVTPEPGGCIPINPRYEAIKAMNPAGGEEWLYRVLATSDFWAGPLHTAEIDAIEPEDLFDLFVIYMDLLSYQVHGYYDVLVIVDGQPVIISDPNAPAIPYPGEIEGFFVHPFPGSWITGYDFGDPVYNEKGELIRAHHPGIDLGGIGRDPVYAAHDGQIIYAGWMNSGSLWISGIVVAIKGTYPDGTPVCTLYGHGEKGSLRVGVGDPVSAGDQLMIADDTGVSSGDHLHFDLRFGDGTYCGQSVDPKPYID</sequence>
<dbReference type="EMBL" id="MHCJ01000003">
    <property type="protein sequence ID" value="OGY18427.1"/>
    <property type="molecule type" value="Genomic_DNA"/>
</dbReference>
<evidence type="ECO:0000313" key="2">
    <source>
        <dbReference type="EMBL" id="OGY18427.1"/>
    </source>
</evidence>
<evidence type="ECO:0000313" key="3">
    <source>
        <dbReference type="Proteomes" id="UP000179233"/>
    </source>
</evidence>
<protein>
    <recommendedName>
        <fullName evidence="1">M23ase beta-sheet core domain-containing protein</fullName>
    </recommendedName>
</protein>
<accession>A0A1G1VT95</accession>
<proteinExistence type="predicted"/>
<dbReference type="GO" id="GO:0004222">
    <property type="term" value="F:metalloendopeptidase activity"/>
    <property type="evidence" value="ECO:0007669"/>
    <property type="project" value="TreeGrafter"/>
</dbReference>
<dbReference type="CDD" id="cd12797">
    <property type="entry name" value="M23_peptidase"/>
    <property type="match status" value="1"/>
</dbReference>
<dbReference type="InterPro" id="IPR050570">
    <property type="entry name" value="Cell_wall_metabolism_enzyme"/>
</dbReference>
<dbReference type="AlphaFoldDB" id="A0A1G1VT95"/>
<dbReference type="PANTHER" id="PTHR21666">
    <property type="entry name" value="PEPTIDASE-RELATED"/>
    <property type="match status" value="1"/>
</dbReference>
<dbReference type="Proteomes" id="UP000179233">
    <property type="component" value="Unassembled WGS sequence"/>
</dbReference>
<dbReference type="PANTHER" id="PTHR21666:SF270">
    <property type="entry name" value="MUREIN HYDROLASE ACTIVATOR ENVC"/>
    <property type="match status" value="1"/>
</dbReference>
<gene>
    <name evidence="2" type="ORF">A2786_02920</name>
</gene>
<dbReference type="InterPro" id="IPR011055">
    <property type="entry name" value="Dup_hybrid_motif"/>
</dbReference>
<dbReference type="InterPro" id="IPR016047">
    <property type="entry name" value="M23ase_b-sheet_dom"/>
</dbReference>
<comment type="caution">
    <text evidence="2">The sequence shown here is derived from an EMBL/GenBank/DDBJ whole genome shotgun (WGS) entry which is preliminary data.</text>
</comment>
<dbReference type="Gene3D" id="2.70.70.10">
    <property type="entry name" value="Glucose Permease (Domain IIA)"/>
    <property type="match status" value="1"/>
</dbReference>
<evidence type="ECO:0000259" key="1">
    <source>
        <dbReference type="Pfam" id="PF01551"/>
    </source>
</evidence>
<name>A0A1G1VT95_9BACT</name>
<feature type="domain" description="M23ase beta-sheet core" evidence="1">
    <location>
        <begin position="274"/>
        <end position="372"/>
    </location>
</feature>
<reference evidence="2 3" key="1">
    <citation type="journal article" date="2016" name="Nat. Commun.">
        <title>Thousands of microbial genomes shed light on interconnected biogeochemical processes in an aquifer system.</title>
        <authorList>
            <person name="Anantharaman K."/>
            <person name="Brown C.T."/>
            <person name="Hug L.A."/>
            <person name="Sharon I."/>
            <person name="Castelle C.J."/>
            <person name="Probst A.J."/>
            <person name="Thomas B.C."/>
            <person name="Singh A."/>
            <person name="Wilkins M.J."/>
            <person name="Karaoz U."/>
            <person name="Brodie E.L."/>
            <person name="Williams K.H."/>
            <person name="Hubbard S.S."/>
            <person name="Banfield J.F."/>
        </authorList>
    </citation>
    <scope>NUCLEOTIDE SEQUENCE [LARGE SCALE GENOMIC DNA]</scope>
</reference>